<organism evidence="4">
    <name type="scientific">mine drainage metagenome</name>
    <dbReference type="NCBI Taxonomy" id="410659"/>
    <lineage>
        <taxon>unclassified sequences</taxon>
        <taxon>metagenomes</taxon>
        <taxon>ecological metagenomes</taxon>
    </lineage>
</organism>
<dbReference type="InterPro" id="IPR052894">
    <property type="entry name" value="AsmA-related"/>
</dbReference>
<dbReference type="PANTHER" id="PTHR30441:SF4">
    <property type="entry name" value="PROTEIN ASMA"/>
    <property type="match status" value="1"/>
</dbReference>
<dbReference type="EMBL" id="MLJW01000047">
    <property type="protein sequence ID" value="OIR05797.1"/>
    <property type="molecule type" value="Genomic_DNA"/>
</dbReference>
<keyword evidence="2" id="KW-1133">Transmembrane helix</keyword>
<keyword evidence="2" id="KW-0812">Transmembrane</keyword>
<evidence type="ECO:0000256" key="2">
    <source>
        <dbReference type="SAM" id="Phobius"/>
    </source>
</evidence>
<feature type="transmembrane region" description="Helical" evidence="2">
    <location>
        <begin position="7"/>
        <end position="28"/>
    </location>
</feature>
<dbReference type="PANTHER" id="PTHR30441">
    <property type="entry name" value="DUF748 DOMAIN-CONTAINING PROTEIN"/>
    <property type="match status" value="1"/>
</dbReference>
<dbReference type="InterPro" id="IPR007844">
    <property type="entry name" value="AsmA"/>
</dbReference>
<feature type="domain" description="AsmA" evidence="3">
    <location>
        <begin position="1"/>
        <end position="662"/>
    </location>
</feature>
<proteinExistence type="predicted"/>
<sequence>MNKYLKYGLWSVGAVIALCAAVIAYIALTFDPNAYKPRIIQAVKESKQRTLKLDGDITLHFFPSIGVSLSKVSLSQFQSEQEFVSVDNASVSLKLLPLLARQVVVDEVAVSGVKAQFVKYKNGKTNLDDLLGKEAAPAPAPAPVPSSEASAPMLFDIASVQLDKTELSYRDEASGARYSVQELSLKTGRIANGIPGKIEFAAHVQSSKPKLDIAAQIKTTLTFDLEKNRFQVQGLELQASGSALDFTDLIVKASGDANAQPATEEFSMKQFALSASGIKEKNKFEARLDAPSLNLTRDKFTGDGITLNAKLDGALGDIVTTLSLPGIEGNASAFKVGSMALDVDVKQAEQAFKLKLTSPVAGSLDAQQFNLSDIKLALDATGDKLPGKSISSELKGSIQADLGRQSIQGKMSGGLLQSQVKAKLAVNNFSVPMIRYDLEVDQFDADPYMPKKTAASAEQGKAQGSSAEQGIGKSTAAPEQPFDLSALKTLNLQGSLRIGSLKAANIKVAQLRVDVKAKDGMVNIAPISARLYQGSIDGRASVNALTNGFAVNEKLTGIDIAPLLQDAANLDLAEGRGNVVLDLTAQGNTVSGLKKALNGKASVDLSNGAIKGINLEKLVQGVQNLGKESSVQTLGVDKNEKTPFSEFKASFKVHNGVAHNDDLAVKSTVLRVTGKGDIDIGRGNMDYNAKAIFARTEQGKTATLPVNISGTFNDLKYKVDYNALIADVAKQKLDEKKDELKARARDELKKGLKDLFK</sequence>
<evidence type="ECO:0000259" key="3">
    <source>
        <dbReference type="Pfam" id="PF05170"/>
    </source>
</evidence>
<protein>
    <submittedName>
        <fullName evidence="4">Putative assembly protein</fullName>
    </submittedName>
</protein>
<dbReference type="AlphaFoldDB" id="A0A1J5SP03"/>
<dbReference type="GO" id="GO:0005886">
    <property type="term" value="C:plasma membrane"/>
    <property type="evidence" value="ECO:0007669"/>
    <property type="project" value="TreeGrafter"/>
</dbReference>
<reference evidence="4" key="1">
    <citation type="submission" date="2016-10" db="EMBL/GenBank/DDBJ databases">
        <title>Sequence of Gallionella enrichment culture.</title>
        <authorList>
            <person name="Poehlein A."/>
            <person name="Muehling M."/>
            <person name="Daniel R."/>
        </authorList>
    </citation>
    <scope>NUCLEOTIDE SEQUENCE</scope>
</reference>
<name>A0A1J5SP03_9ZZZZ</name>
<accession>A0A1J5SP03</accession>
<dbReference type="GO" id="GO:0090313">
    <property type="term" value="P:regulation of protein targeting to membrane"/>
    <property type="evidence" value="ECO:0007669"/>
    <property type="project" value="TreeGrafter"/>
</dbReference>
<feature type="region of interest" description="Disordered" evidence="1">
    <location>
        <begin position="451"/>
        <end position="475"/>
    </location>
</feature>
<comment type="caution">
    <text evidence="4">The sequence shown here is derived from an EMBL/GenBank/DDBJ whole genome shotgun (WGS) entry which is preliminary data.</text>
</comment>
<dbReference type="Pfam" id="PF05170">
    <property type="entry name" value="AsmA"/>
    <property type="match status" value="1"/>
</dbReference>
<keyword evidence="2" id="KW-0472">Membrane</keyword>
<evidence type="ECO:0000313" key="4">
    <source>
        <dbReference type="EMBL" id="OIR05797.1"/>
    </source>
</evidence>
<gene>
    <name evidence="4" type="ORF">GALL_119230</name>
</gene>
<evidence type="ECO:0000256" key="1">
    <source>
        <dbReference type="SAM" id="MobiDB-lite"/>
    </source>
</evidence>